<protein>
    <submittedName>
        <fullName evidence="6">DNA mismatch repair protein</fullName>
    </submittedName>
</protein>
<accession>J3YR30</accession>
<dbReference type="KEGG" id="sect:A359_00360"/>
<dbReference type="SUPFAM" id="SSF52980">
    <property type="entry name" value="Restriction endonuclease-like"/>
    <property type="match status" value="1"/>
</dbReference>
<keyword evidence="4" id="KW-0812">Transmembrane</keyword>
<reference evidence="6 7" key="1">
    <citation type="journal article" date="2012" name="Mol. Biol. Evol.">
        <title>Genome reduction and co-evolution between the primary and secondary bacterial symbionts of psyllids.</title>
        <authorList>
            <person name="Sloan D.B."/>
            <person name="Moran N.A."/>
        </authorList>
    </citation>
    <scope>NUCLEOTIDE SEQUENCE [LARGE SCALE GENOMIC DNA]</scope>
    <source>
        <strain evidence="6">Ceuc_S</strain>
    </source>
</reference>
<gene>
    <name evidence="6" type="ORF">A359_00360</name>
</gene>
<name>J3YR30_9ENTR</name>
<keyword evidence="3" id="KW-0378">Hydrolase</keyword>
<dbReference type="Proteomes" id="UP000003936">
    <property type="component" value="Chromosome"/>
</dbReference>
<organism evidence="6 7">
    <name type="scientific">secondary endosymbiont of Ctenarytaina eucalypti</name>
    <dbReference type="NCBI Taxonomy" id="1199245"/>
    <lineage>
        <taxon>Bacteria</taxon>
        <taxon>Pseudomonadati</taxon>
        <taxon>Pseudomonadota</taxon>
        <taxon>Gammaproteobacteria</taxon>
        <taxon>Enterobacterales</taxon>
        <taxon>Enterobacteriaceae</taxon>
        <taxon>aphid secondary symbionts</taxon>
    </lineage>
</organism>
<dbReference type="STRING" id="1199245.A359_00360"/>
<dbReference type="GO" id="GO:0004519">
    <property type="term" value="F:endonuclease activity"/>
    <property type="evidence" value="ECO:0007669"/>
    <property type="project" value="UniProtKB-KW"/>
</dbReference>
<evidence type="ECO:0000256" key="4">
    <source>
        <dbReference type="SAM" id="Phobius"/>
    </source>
</evidence>
<dbReference type="AlphaFoldDB" id="J3YR30"/>
<sequence length="105" mass="11876" precursor="true">MPSEFILSESYLLVFICLFFLIFSAKRVERSPLERYLGAKAVSKPKQDYTEISVKMKTIPVDSDAQPLDNTFVCVTPLIKNHGVIWKISYVSYNLRASALTGPQT</sequence>
<feature type="domain" description="DNA mismatch repair MutH/Type II restriction enzyme Sau3AI" evidence="5">
    <location>
        <begin position="37"/>
        <end position="105"/>
    </location>
</feature>
<feature type="transmembrane region" description="Helical" evidence="4">
    <location>
        <begin position="6"/>
        <end position="25"/>
    </location>
</feature>
<keyword evidence="7" id="KW-1185">Reference proteome</keyword>
<dbReference type="InterPro" id="IPR011335">
    <property type="entry name" value="Restrct_endonuc-II-like"/>
</dbReference>
<evidence type="ECO:0000256" key="1">
    <source>
        <dbReference type="ARBA" id="ARBA00022722"/>
    </source>
</evidence>
<dbReference type="RefSeq" id="WP_014887742.1">
    <property type="nucleotide sequence ID" value="NC_018419.1"/>
</dbReference>
<dbReference type="InterPro" id="IPR037057">
    <property type="entry name" value="DNA_rep_MutH/T2_RE_sf"/>
</dbReference>
<evidence type="ECO:0000256" key="3">
    <source>
        <dbReference type="ARBA" id="ARBA00022801"/>
    </source>
</evidence>
<evidence type="ECO:0000256" key="2">
    <source>
        <dbReference type="ARBA" id="ARBA00022759"/>
    </source>
</evidence>
<keyword evidence="4" id="KW-0472">Membrane</keyword>
<dbReference type="GO" id="GO:0003677">
    <property type="term" value="F:DNA binding"/>
    <property type="evidence" value="ECO:0007669"/>
    <property type="project" value="InterPro"/>
</dbReference>
<keyword evidence="2" id="KW-0255">Endonuclease</keyword>
<dbReference type="SMART" id="SM00927">
    <property type="entry name" value="MutH"/>
    <property type="match status" value="1"/>
</dbReference>
<keyword evidence="1" id="KW-0540">Nuclease</keyword>
<dbReference type="EMBL" id="CP003546">
    <property type="protein sequence ID" value="AFP84443.1"/>
    <property type="molecule type" value="Genomic_DNA"/>
</dbReference>
<dbReference type="InterPro" id="IPR011337">
    <property type="entry name" value="DNA_rep_MutH/RE_typeII_Sau3AI"/>
</dbReference>
<proteinExistence type="predicted"/>
<keyword evidence="4" id="KW-1133">Transmembrane helix</keyword>
<dbReference type="Pfam" id="PF02976">
    <property type="entry name" value="MutH"/>
    <property type="match status" value="1"/>
</dbReference>
<evidence type="ECO:0000313" key="7">
    <source>
        <dbReference type="Proteomes" id="UP000003936"/>
    </source>
</evidence>
<evidence type="ECO:0000313" key="6">
    <source>
        <dbReference type="EMBL" id="AFP84443.1"/>
    </source>
</evidence>
<dbReference type="Gene3D" id="3.40.600.10">
    <property type="entry name" value="DNA mismatch repair MutH/Restriction endonuclease, type II"/>
    <property type="match status" value="1"/>
</dbReference>
<evidence type="ECO:0000259" key="5">
    <source>
        <dbReference type="SMART" id="SM00927"/>
    </source>
</evidence>
<dbReference type="HOGENOM" id="CLU_2234712_0_0_6"/>
<dbReference type="GO" id="GO:0016787">
    <property type="term" value="F:hydrolase activity"/>
    <property type="evidence" value="ECO:0007669"/>
    <property type="project" value="UniProtKB-KW"/>
</dbReference>